<name>A0A1X2Z0C2_BIFAD</name>
<dbReference type="RefSeq" id="WP_085392964.1">
    <property type="nucleotide sequence ID" value="NZ_LNKD01000001.1"/>
</dbReference>
<dbReference type="EMBL" id="LNKD01000001">
    <property type="protein sequence ID" value="OSG87858.1"/>
    <property type="molecule type" value="Genomic_DNA"/>
</dbReference>
<dbReference type="Proteomes" id="UP000193377">
    <property type="component" value="Unassembled WGS sequence"/>
</dbReference>
<gene>
    <name evidence="1" type="ORF">B0487_0776</name>
</gene>
<organism evidence="1 2">
    <name type="scientific">Bifidobacterium adolescentis</name>
    <dbReference type="NCBI Taxonomy" id="1680"/>
    <lineage>
        <taxon>Bacteria</taxon>
        <taxon>Bacillati</taxon>
        <taxon>Actinomycetota</taxon>
        <taxon>Actinomycetes</taxon>
        <taxon>Bifidobacteriales</taxon>
        <taxon>Bifidobacteriaceae</taxon>
        <taxon>Bifidobacterium</taxon>
    </lineage>
</organism>
<evidence type="ECO:0000313" key="2">
    <source>
        <dbReference type="Proteomes" id="UP000193377"/>
    </source>
</evidence>
<reference evidence="1 2" key="1">
    <citation type="journal article" date="2016" name="Sci. Rep.">
        <title>Evaluation of genetic diversity among strains of the human gut commensal Bifidobacterium adolescentis.</title>
        <authorList>
            <person name="Duranti S."/>
            <person name="Milani C."/>
            <person name="Lugli G.A."/>
            <person name="Mancabelli L."/>
            <person name="Turroni F."/>
            <person name="Ferrario C."/>
            <person name="Mangifesta M."/>
            <person name="Viappiani A."/>
            <person name="Sanchez B."/>
            <person name="Margolles A."/>
            <person name="van Sinderen D."/>
            <person name="Ventura M."/>
        </authorList>
    </citation>
    <scope>NUCLEOTIDE SEQUENCE [LARGE SCALE GENOMIC DNA]</scope>
    <source>
        <strain evidence="1 2">487B</strain>
    </source>
</reference>
<proteinExistence type="predicted"/>
<sequence length="59" mass="6652">MCIPISQEAVCRALSRTLNHYDKAPGFLDDAYIIDVQETGSLAAFLRARLDEEYGEDMK</sequence>
<comment type="caution">
    <text evidence="1">The sequence shown here is derived from an EMBL/GenBank/DDBJ whole genome shotgun (WGS) entry which is preliminary data.</text>
</comment>
<accession>A0A1X2Z0C2</accession>
<evidence type="ECO:0000313" key="1">
    <source>
        <dbReference type="EMBL" id="OSG87858.1"/>
    </source>
</evidence>
<protein>
    <submittedName>
        <fullName evidence="1">Uncharacterized protein</fullName>
    </submittedName>
</protein>
<dbReference type="AlphaFoldDB" id="A0A1X2Z0C2"/>